<evidence type="ECO:0000256" key="8">
    <source>
        <dbReference type="ARBA" id="ARBA00029894"/>
    </source>
</evidence>
<feature type="domain" description="4'-phosphopantetheinyl transferase" evidence="14">
    <location>
        <begin position="116"/>
        <end position="204"/>
    </location>
</feature>
<feature type="binding site" evidence="13">
    <location>
        <position position="119"/>
    </location>
    <ligand>
        <name>Mg(2+)</name>
        <dbReference type="ChEBI" id="CHEBI:18420"/>
    </ligand>
</feature>
<feature type="binding site" evidence="12">
    <location>
        <begin position="97"/>
        <end position="98"/>
    </location>
    <ligand>
        <name>CoA</name>
        <dbReference type="ChEBI" id="CHEBI:57287"/>
    </ligand>
</feature>
<sequence length="231" mass="26159">MSFIEKVFQPEDKQFKGCIFKCEFNPAQYCDAQVFALLEHNLDPKLHNAVNKRKAEFTAGRFMAKCCLQQHRILNTKVPIGANRAPMWPPNIIGSITHTNNIAICATAEKSTHRYLGIDIEPVMSEQTAQQIAKAVLVNDEYHLVSAIEKPNPLILTLIFSVKESLFKALYPEVQRYFDFDAAQVTSINLANRQIQLKLVNSLTAELEADSHYQATFDISDQHVTTILYTT</sequence>
<dbReference type="InterPro" id="IPR003542">
    <property type="entry name" value="Enbac_synth_compD-like"/>
</dbReference>
<gene>
    <name evidence="16" type="ORF">C1E23_15030</name>
</gene>
<evidence type="ECO:0000256" key="5">
    <source>
        <dbReference type="ARBA" id="ARBA00019087"/>
    </source>
</evidence>
<dbReference type="SUPFAM" id="SSF56214">
    <property type="entry name" value="4'-phosphopantetheinyl transferase"/>
    <property type="match status" value="1"/>
</dbReference>
<keyword evidence="7" id="KW-0259">Enterobactin biosynthesis</keyword>
<dbReference type="PRINTS" id="PR01399">
    <property type="entry name" value="ENTSNTHTASED"/>
</dbReference>
<dbReference type="Pfam" id="PF17837">
    <property type="entry name" value="4PPT_N"/>
    <property type="match status" value="1"/>
</dbReference>
<comment type="catalytic activity">
    <reaction evidence="10">
        <text>apo-[aryl-carrier protein] + CoA = holo-[aryl-carrier protein] + adenosine 3',5'-bisphosphate + H(+)</text>
        <dbReference type="Rhea" id="RHEA:48404"/>
        <dbReference type="Rhea" id="RHEA-COMP:15903"/>
        <dbReference type="Rhea" id="RHEA-COMP:17557"/>
        <dbReference type="ChEBI" id="CHEBI:15378"/>
        <dbReference type="ChEBI" id="CHEBI:29999"/>
        <dbReference type="ChEBI" id="CHEBI:57287"/>
        <dbReference type="ChEBI" id="CHEBI:58343"/>
        <dbReference type="ChEBI" id="CHEBI:64479"/>
    </reaction>
</comment>
<comment type="caution">
    <text evidence="16">The sequence shown here is derived from an EMBL/GenBank/DDBJ whole genome shotgun (WGS) entry which is preliminary data.</text>
</comment>
<evidence type="ECO:0000256" key="4">
    <source>
        <dbReference type="ARBA" id="ARBA00011503"/>
    </source>
</evidence>
<keyword evidence="6 16" id="KW-0808">Transferase</keyword>
<organism evidence="16 17">
    <name type="scientific">Pseudoalteromonas phenolica</name>
    <dbReference type="NCBI Taxonomy" id="161398"/>
    <lineage>
        <taxon>Bacteria</taxon>
        <taxon>Pseudomonadati</taxon>
        <taxon>Pseudomonadota</taxon>
        <taxon>Gammaproteobacteria</taxon>
        <taxon>Alteromonadales</taxon>
        <taxon>Pseudoalteromonadaceae</taxon>
        <taxon>Pseudoalteromonas</taxon>
    </lineage>
</organism>
<feature type="binding site" evidence="13">
    <location>
        <position position="121"/>
    </location>
    <ligand>
        <name>Mg(2+)</name>
        <dbReference type="ChEBI" id="CHEBI:18420"/>
    </ligand>
</feature>
<evidence type="ECO:0000256" key="7">
    <source>
        <dbReference type="ARBA" id="ARBA00023191"/>
    </source>
</evidence>
<protein>
    <recommendedName>
        <fullName evidence="5">Enterobactin synthase component D</fullName>
    </recommendedName>
    <alternativeName>
        <fullName evidence="8">4'-phosphopantetheinyl transferase EntD</fullName>
    </alternativeName>
    <alternativeName>
        <fullName evidence="9">Enterochelin synthase D</fullName>
    </alternativeName>
</protein>
<dbReference type="InterPro" id="IPR037143">
    <property type="entry name" value="4-PPantetheinyl_Trfase_dom_sf"/>
</dbReference>
<dbReference type="PANTHER" id="PTHR38096:SF1">
    <property type="entry name" value="ENTEROBACTIN SYNTHASE COMPONENT D"/>
    <property type="match status" value="1"/>
</dbReference>
<evidence type="ECO:0000256" key="6">
    <source>
        <dbReference type="ARBA" id="ARBA00022679"/>
    </source>
</evidence>
<comment type="function">
    <text evidence="1">Involved in the biosynthesis of the siderophore enterobactin (enterochelin), which is a macrocyclic trimeric lactone of N-(2,3-dihydroxybenzoyl)-serine. The serine trilactone serves as a scaffolding for the three catechol functionalities that provide hexadentate coordination for the tightly ligated iron(2+) atoms. Plays an essential role in the assembly of the enterobactin by catalyzing the transfer of the 4'-phosphopantetheine (Ppant) moiety from coenzyme A to the apo-domains of both EntB (ArCP domain) and EntF (PCP domain) to yield their holo-forms which make them competent for the activation of 2,3-dihydroxybenzoate (DHB) and L-serine, respectively.</text>
</comment>
<evidence type="ECO:0000256" key="1">
    <source>
        <dbReference type="ARBA" id="ARBA00003937"/>
    </source>
</evidence>
<comment type="cofactor">
    <cofactor evidence="13">
        <name>Mg(2+)</name>
        <dbReference type="ChEBI" id="CHEBI:18420"/>
    </cofactor>
</comment>
<accession>A0A4Q7ILH7</accession>
<evidence type="ECO:0000313" key="16">
    <source>
        <dbReference type="EMBL" id="RZQ52349.1"/>
    </source>
</evidence>
<feature type="binding site" evidence="12">
    <location>
        <position position="61"/>
    </location>
    <ligand>
        <name>CoA</name>
        <dbReference type="ChEBI" id="CHEBI:57287"/>
    </ligand>
</feature>
<dbReference type="GO" id="GO:0009366">
    <property type="term" value="C:enterobactin synthetase complex"/>
    <property type="evidence" value="ECO:0007669"/>
    <property type="project" value="InterPro"/>
</dbReference>
<evidence type="ECO:0000259" key="15">
    <source>
        <dbReference type="Pfam" id="PF17837"/>
    </source>
</evidence>
<comment type="pathway">
    <text evidence="2">Siderophore biosynthesis; enterobactin biosynthesis.</text>
</comment>
<dbReference type="Proteomes" id="UP000291338">
    <property type="component" value="Unassembled WGS sequence"/>
</dbReference>
<dbReference type="RefSeq" id="WP_130256357.1">
    <property type="nucleotide sequence ID" value="NZ_PPSX01000061.1"/>
</dbReference>
<evidence type="ECO:0000256" key="3">
    <source>
        <dbReference type="ARBA" id="ARBA00008342"/>
    </source>
</evidence>
<dbReference type="GO" id="GO:0009239">
    <property type="term" value="P:enterobactin biosynthetic process"/>
    <property type="evidence" value="ECO:0007669"/>
    <property type="project" value="UniProtKB-UniPathway"/>
</dbReference>
<dbReference type="AlphaFoldDB" id="A0A4Q7ILH7"/>
<feature type="binding site" evidence="13">
    <location>
        <position position="120"/>
    </location>
    <ligand>
        <name>Mg(2+)</name>
        <dbReference type="ChEBI" id="CHEBI:18420"/>
    </ligand>
</feature>
<dbReference type="InterPro" id="IPR008278">
    <property type="entry name" value="4-PPantetheinyl_Trfase_dom"/>
</dbReference>
<dbReference type="GO" id="GO:0000287">
    <property type="term" value="F:magnesium ion binding"/>
    <property type="evidence" value="ECO:0007669"/>
    <property type="project" value="InterPro"/>
</dbReference>
<keyword evidence="13" id="KW-0479">Metal-binding</keyword>
<dbReference type="EMBL" id="PPSX01000061">
    <property type="protein sequence ID" value="RZQ52349.1"/>
    <property type="molecule type" value="Genomic_DNA"/>
</dbReference>
<reference evidence="16 17" key="1">
    <citation type="submission" date="2018-01" db="EMBL/GenBank/DDBJ databases">
        <title>Co-occurrence of chitin degradation, pigmentation and bioactivity in marine Pseudoalteromonas.</title>
        <authorList>
            <person name="Paulsen S."/>
            <person name="Gram L."/>
            <person name="Machado H."/>
        </authorList>
    </citation>
    <scope>NUCLEOTIDE SEQUENCE [LARGE SCALE GENOMIC DNA]</scope>
    <source>
        <strain evidence="16 17">S3898</strain>
    </source>
</reference>
<dbReference type="GO" id="GO:0005886">
    <property type="term" value="C:plasma membrane"/>
    <property type="evidence" value="ECO:0007669"/>
    <property type="project" value="TreeGrafter"/>
</dbReference>
<evidence type="ECO:0000256" key="13">
    <source>
        <dbReference type="PIRSR" id="PIRSR603542-2"/>
    </source>
</evidence>
<evidence type="ECO:0000256" key="11">
    <source>
        <dbReference type="ARBA" id="ARBA00049191"/>
    </source>
</evidence>
<feature type="binding site" evidence="12">
    <location>
        <position position="168"/>
    </location>
    <ligand>
        <name>CoA</name>
        <dbReference type="ChEBI" id="CHEBI:57287"/>
    </ligand>
</feature>
<evidence type="ECO:0000256" key="12">
    <source>
        <dbReference type="PIRSR" id="PIRSR603542-1"/>
    </source>
</evidence>
<comment type="subunit">
    <text evidence="4">EntB, EntD, EntE, and EntF form a multienzyme complex called enterobactin synthase.</text>
</comment>
<comment type="catalytic activity">
    <reaction evidence="11">
        <text>apo-[peptidyl-carrier protein] + CoA = holo-[peptidyl-carrier protein] + adenosine 3',5'-bisphosphate + H(+)</text>
        <dbReference type="Rhea" id="RHEA:46228"/>
        <dbReference type="Rhea" id="RHEA-COMP:11479"/>
        <dbReference type="Rhea" id="RHEA-COMP:11480"/>
        <dbReference type="ChEBI" id="CHEBI:15378"/>
        <dbReference type="ChEBI" id="CHEBI:29999"/>
        <dbReference type="ChEBI" id="CHEBI:57287"/>
        <dbReference type="ChEBI" id="CHEBI:58343"/>
        <dbReference type="ChEBI" id="CHEBI:64479"/>
    </reaction>
</comment>
<dbReference type="Gene3D" id="3.90.470.20">
    <property type="entry name" value="4'-phosphopantetheinyl transferase domain"/>
    <property type="match status" value="1"/>
</dbReference>
<dbReference type="PANTHER" id="PTHR38096">
    <property type="entry name" value="ENTEROBACTIN SYNTHASE COMPONENT D"/>
    <property type="match status" value="1"/>
</dbReference>
<name>A0A4Q7ILH7_9GAMM</name>
<keyword evidence="13" id="KW-0460">Magnesium</keyword>
<dbReference type="UniPathway" id="UPA00017"/>
<feature type="domain" description="4'-phosphopantetheinyl transferase N-terminal" evidence="15">
    <location>
        <begin position="46"/>
        <end position="108"/>
    </location>
</feature>
<evidence type="ECO:0000256" key="9">
    <source>
        <dbReference type="ARBA" id="ARBA00031996"/>
    </source>
</evidence>
<dbReference type="GO" id="GO:0008897">
    <property type="term" value="F:holo-[acyl-carrier-protein] synthase activity"/>
    <property type="evidence" value="ECO:0007669"/>
    <property type="project" value="InterPro"/>
</dbReference>
<evidence type="ECO:0000259" key="14">
    <source>
        <dbReference type="Pfam" id="PF01648"/>
    </source>
</evidence>
<evidence type="ECO:0000256" key="10">
    <source>
        <dbReference type="ARBA" id="ARBA00049176"/>
    </source>
</evidence>
<evidence type="ECO:0000256" key="2">
    <source>
        <dbReference type="ARBA" id="ARBA00004993"/>
    </source>
</evidence>
<dbReference type="Pfam" id="PF01648">
    <property type="entry name" value="ACPS"/>
    <property type="match status" value="1"/>
</dbReference>
<feature type="binding site" evidence="12">
    <location>
        <position position="164"/>
    </location>
    <ligand>
        <name>CoA</name>
        <dbReference type="ChEBI" id="CHEBI:57287"/>
    </ligand>
</feature>
<evidence type="ECO:0000313" key="17">
    <source>
        <dbReference type="Proteomes" id="UP000291338"/>
    </source>
</evidence>
<feature type="binding site" evidence="12">
    <location>
        <position position="53"/>
    </location>
    <ligand>
        <name>CoA</name>
        <dbReference type="ChEBI" id="CHEBI:57287"/>
    </ligand>
</feature>
<comment type="similarity">
    <text evidence="3">Belongs to the P-Pant transferase superfamily. EntD family.</text>
</comment>
<feature type="binding site" evidence="12">
    <location>
        <position position="119"/>
    </location>
    <ligand>
        <name>CoA</name>
        <dbReference type="ChEBI" id="CHEBI:57287"/>
    </ligand>
</feature>
<dbReference type="InterPro" id="IPR041354">
    <property type="entry name" value="4PPT_N"/>
</dbReference>
<proteinExistence type="inferred from homology"/>